<proteinExistence type="predicted"/>
<keyword evidence="2" id="KW-1185">Reference proteome</keyword>
<dbReference type="CDD" id="cd09272">
    <property type="entry name" value="RNase_HI_RT_Ty1"/>
    <property type="match status" value="1"/>
</dbReference>
<name>A0A803MT91_CHEQI</name>
<dbReference type="Gramene" id="AUR62034882-RA">
    <property type="protein sequence ID" value="AUR62034882-RA:cds"/>
    <property type="gene ID" value="AUR62034882"/>
</dbReference>
<reference evidence="1" key="1">
    <citation type="journal article" date="2017" name="Nature">
        <title>The genome of Chenopodium quinoa.</title>
        <authorList>
            <person name="Jarvis D.E."/>
            <person name="Ho Y.S."/>
            <person name="Lightfoot D.J."/>
            <person name="Schmoeckel S.M."/>
            <person name="Li B."/>
            <person name="Borm T.J.A."/>
            <person name="Ohyanagi H."/>
            <person name="Mineta K."/>
            <person name="Michell C.T."/>
            <person name="Saber N."/>
            <person name="Kharbatia N.M."/>
            <person name="Rupper R.R."/>
            <person name="Sharp A.R."/>
            <person name="Dally N."/>
            <person name="Boughton B.A."/>
            <person name="Woo Y.H."/>
            <person name="Gao G."/>
            <person name="Schijlen E.G.W.M."/>
            <person name="Guo X."/>
            <person name="Momin A.A."/>
            <person name="Negrao S."/>
            <person name="Al-Babili S."/>
            <person name="Gehring C."/>
            <person name="Roessner U."/>
            <person name="Jung C."/>
            <person name="Murphy K."/>
            <person name="Arold S.T."/>
            <person name="Gojobori T."/>
            <person name="van der Linden C.G."/>
            <person name="van Loo E.N."/>
            <person name="Jellen E.N."/>
            <person name="Maughan P.J."/>
            <person name="Tester M."/>
        </authorList>
    </citation>
    <scope>NUCLEOTIDE SEQUENCE [LARGE SCALE GENOMIC DNA]</scope>
    <source>
        <strain evidence="1">cv. PI 614886</strain>
    </source>
</reference>
<dbReference type="Gene3D" id="3.30.420.10">
    <property type="entry name" value="Ribonuclease H-like superfamily/Ribonuclease H"/>
    <property type="match status" value="1"/>
</dbReference>
<sequence>MGRRALKMRPIAGLGNQRPLGRLVSSYIVLLGGSLISWKSNKQGAVSKSSSKAEYMAISNAASEVTWAVRILEELGVTNLKPVTLYCDNQSTIHIAKNPIHHERNKHIEINVHFTRNKVLDDLLELHHLPTHQQLADVFTKALSGPQFKILLSKLGMTEASATSSLRGGGE</sequence>
<dbReference type="EnsemblPlants" id="AUR62034882-RA">
    <property type="protein sequence ID" value="AUR62034882-RA:cds"/>
    <property type="gene ID" value="AUR62034882"/>
</dbReference>
<dbReference type="OMA" id="TWAVRIL"/>
<dbReference type="InterPro" id="IPR036397">
    <property type="entry name" value="RNaseH_sf"/>
</dbReference>
<dbReference type="AlphaFoldDB" id="A0A803MT91"/>
<evidence type="ECO:0000313" key="1">
    <source>
        <dbReference type="EnsemblPlants" id="AUR62034882-RA:cds"/>
    </source>
</evidence>
<dbReference type="GO" id="GO:0003676">
    <property type="term" value="F:nucleic acid binding"/>
    <property type="evidence" value="ECO:0007669"/>
    <property type="project" value="InterPro"/>
</dbReference>
<dbReference type="PANTHER" id="PTHR11439">
    <property type="entry name" value="GAG-POL-RELATED RETROTRANSPOSON"/>
    <property type="match status" value="1"/>
</dbReference>
<accession>A0A803MT91</accession>
<dbReference type="Proteomes" id="UP000596660">
    <property type="component" value="Unplaced"/>
</dbReference>
<reference evidence="1" key="2">
    <citation type="submission" date="2021-03" db="UniProtKB">
        <authorList>
            <consortium name="EnsemblPlants"/>
        </authorList>
    </citation>
    <scope>IDENTIFICATION</scope>
</reference>
<evidence type="ECO:0000313" key="2">
    <source>
        <dbReference type="Proteomes" id="UP000596660"/>
    </source>
</evidence>
<organism evidence="1 2">
    <name type="scientific">Chenopodium quinoa</name>
    <name type="common">Quinoa</name>
    <dbReference type="NCBI Taxonomy" id="63459"/>
    <lineage>
        <taxon>Eukaryota</taxon>
        <taxon>Viridiplantae</taxon>
        <taxon>Streptophyta</taxon>
        <taxon>Embryophyta</taxon>
        <taxon>Tracheophyta</taxon>
        <taxon>Spermatophyta</taxon>
        <taxon>Magnoliopsida</taxon>
        <taxon>eudicotyledons</taxon>
        <taxon>Gunneridae</taxon>
        <taxon>Pentapetalae</taxon>
        <taxon>Caryophyllales</taxon>
        <taxon>Chenopodiaceae</taxon>
        <taxon>Chenopodioideae</taxon>
        <taxon>Atripliceae</taxon>
        <taxon>Chenopodium</taxon>
    </lineage>
</organism>
<protein>
    <submittedName>
        <fullName evidence="1">Uncharacterized protein</fullName>
    </submittedName>
</protein>
<dbReference type="PANTHER" id="PTHR11439:SF498">
    <property type="entry name" value="DNAK FAMILY PROTEIN"/>
    <property type="match status" value="1"/>
</dbReference>